<proteinExistence type="inferred from homology"/>
<keyword evidence="10" id="KW-0472">Membrane</keyword>
<name>A0A8E1V829_9GAMM</name>
<sequence length="349" mass="38217">MNFKPTVRHLPLLLLVVIIPGLLLVLFLAAGGWLTPQRLSAQSLVQSLQQNSGVHPGYRRNHAKGVCVTGDFTSSGNAAFLSRASVFQPGTVPVIGRFAIAGGNPHAPDYGVPVRSLALEFQLAHGEQWRTGMNALPFFPVSTPQAFYDQQQASRPLPQTGKPDAQKLMAFTIAHPEVKPFFAWVKTHVLAASWAQEQYNSLNAFRFTNAQGETRFVRWSLVPRTPWQPISAAQQQQPDYLQSDLHDRLATAPLKWDLVISVAQPGDAVNDASKVWPADRQQVVAGTLTLRDSSPQQGGSCNDINYDPLILPQGISGSDDPLLNARSAAYAKSFNLRTAEQAHQQEKKS</sequence>
<dbReference type="GO" id="GO:0046872">
    <property type="term" value="F:metal ion binding"/>
    <property type="evidence" value="ECO:0007669"/>
    <property type="project" value="UniProtKB-KW"/>
</dbReference>
<evidence type="ECO:0000313" key="12">
    <source>
        <dbReference type="EMBL" id="KTS66382.1"/>
    </source>
</evidence>
<dbReference type="GO" id="GO:0042744">
    <property type="term" value="P:hydrogen peroxide catabolic process"/>
    <property type="evidence" value="ECO:0007669"/>
    <property type="project" value="TreeGrafter"/>
</dbReference>
<feature type="binding site" description="axial binding residue" evidence="9">
    <location>
        <position position="330"/>
    </location>
    <ligand>
        <name>heme</name>
        <dbReference type="ChEBI" id="CHEBI:30413"/>
    </ligand>
    <ligandPart>
        <name>Fe</name>
        <dbReference type="ChEBI" id="CHEBI:18248"/>
    </ligandPart>
</feature>
<evidence type="ECO:0000256" key="10">
    <source>
        <dbReference type="SAM" id="Phobius"/>
    </source>
</evidence>
<dbReference type="EC" id="1.11.1.-" evidence="7"/>
<dbReference type="EMBL" id="LDSE01000031">
    <property type="protein sequence ID" value="KTS66382.1"/>
    <property type="molecule type" value="Genomic_DNA"/>
</dbReference>
<evidence type="ECO:0000259" key="11">
    <source>
        <dbReference type="SMART" id="SM01060"/>
    </source>
</evidence>
<dbReference type="RefSeq" id="WP_058776088.1">
    <property type="nucleotide sequence ID" value="NZ_LDSD01000014.1"/>
</dbReference>
<evidence type="ECO:0000313" key="13">
    <source>
        <dbReference type="Proteomes" id="UP000071979"/>
    </source>
</evidence>
<dbReference type="AlphaFoldDB" id="A0A8E1V829"/>
<feature type="transmembrane region" description="Helical" evidence="10">
    <location>
        <begin position="12"/>
        <end position="34"/>
    </location>
</feature>
<comment type="similarity">
    <text evidence="1 7">Belongs to the catalase family.</text>
</comment>
<dbReference type="GO" id="GO:0004096">
    <property type="term" value="F:catalase activity"/>
    <property type="evidence" value="ECO:0007669"/>
    <property type="project" value="InterPro"/>
</dbReference>
<keyword evidence="3 7" id="KW-0349">Heme</keyword>
<evidence type="ECO:0000256" key="9">
    <source>
        <dbReference type="PIRSR" id="PIRSR000296-2"/>
    </source>
</evidence>
<evidence type="ECO:0000256" key="4">
    <source>
        <dbReference type="ARBA" id="ARBA00022723"/>
    </source>
</evidence>
<protein>
    <recommendedName>
        <fullName evidence="7">Catalase-related peroxidase</fullName>
        <ecNumber evidence="7">1.11.1.-</ecNumber>
    </recommendedName>
</protein>
<evidence type="ECO:0000256" key="8">
    <source>
        <dbReference type="PIRSR" id="PIRSR000296-1"/>
    </source>
</evidence>
<dbReference type="SUPFAM" id="SSF56634">
    <property type="entry name" value="Heme-dependent catalase-like"/>
    <property type="match status" value="1"/>
</dbReference>
<dbReference type="PANTHER" id="PTHR11465:SF9">
    <property type="entry name" value="CATALASE"/>
    <property type="match status" value="1"/>
</dbReference>
<feature type="active site" evidence="8">
    <location>
        <position position="62"/>
    </location>
</feature>
<evidence type="ECO:0000256" key="3">
    <source>
        <dbReference type="ARBA" id="ARBA00022617"/>
    </source>
</evidence>
<evidence type="ECO:0000256" key="7">
    <source>
        <dbReference type="PIRNR" id="PIRNR000296"/>
    </source>
</evidence>
<evidence type="ECO:0000256" key="1">
    <source>
        <dbReference type="ARBA" id="ARBA00005329"/>
    </source>
</evidence>
<dbReference type="Gene3D" id="1.20.1280.120">
    <property type="match status" value="1"/>
</dbReference>
<dbReference type="PIRSF" id="PIRSF000296">
    <property type="entry name" value="SrpA"/>
    <property type="match status" value="1"/>
</dbReference>
<comment type="caution">
    <text evidence="12">The sequence shown here is derived from an EMBL/GenBank/DDBJ whole genome shotgun (WGS) entry which is preliminary data.</text>
</comment>
<keyword evidence="6 7" id="KW-0408">Iron</keyword>
<keyword evidence="10" id="KW-1133">Transmembrane helix</keyword>
<dbReference type="Proteomes" id="UP000071979">
    <property type="component" value="Unassembled WGS sequence"/>
</dbReference>
<organism evidence="12 13">
    <name type="scientific">Pantoea dispersa</name>
    <dbReference type="NCBI Taxonomy" id="59814"/>
    <lineage>
        <taxon>Bacteria</taxon>
        <taxon>Pseudomonadati</taxon>
        <taxon>Pseudomonadota</taxon>
        <taxon>Gammaproteobacteria</taxon>
        <taxon>Enterobacterales</taxon>
        <taxon>Erwiniaceae</taxon>
        <taxon>Pantoea</taxon>
    </lineage>
</organism>
<dbReference type="GO" id="GO:0042542">
    <property type="term" value="P:response to hydrogen peroxide"/>
    <property type="evidence" value="ECO:0007669"/>
    <property type="project" value="TreeGrafter"/>
</dbReference>
<feature type="domain" description="Catalase core" evidence="11">
    <location>
        <begin position="27"/>
        <end position="348"/>
    </location>
</feature>
<accession>A0A8E1V829</accession>
<evidence type="ECO:0000256" key="6">
    <source>
        <dbReference type="ARBA" id="ARBA00023004"/>
    </source>
</evidence>
<dbReference type="InterPro" id="IPR011614">
    <property type="entry name" value="Catalase_core"/>
</dbReference>
<evidence type="ECO:0000256" key="2">
    <source>
        <dbReference type="ARBA" id="ARBA00022559"/>
    </source>
</evidence>
<reference evidence="12 13" key="1">
    <citation type="journal article" date="2016" name="Front. Microbiol.">
        <title>Genomic Resource of Rice Seed Associated Bacteria.</title>
        <authorList>
            <person name="Midha S."/>
            <person name="Bansal K."/>
            <person name="Sharma S."/>
            <person name="Kumar N."/>
            <person name="Patil P.P."/>
            <person name="Chaudhry V."/>
            <person name="Patil P.B."/>
        </authorList>
    </citation>
    <scope>NUCLEOTIDE SEQUENCE [LARGE SCALE GENOMIC DNA]</scope>
    <source>
        <strain evidence="12 13">SA3</strain>
    </source>
</reference>
<dbReference type="CDD" id="cd08153">
    <property type="entry name" value="srpA_like"/>
    <property type="match status" value="1"/>
</dbReference>
<dbReference type="InterPro" id="IPR020835">
    <property type="entry name" value="Catalase_sf"/>
</dbReference>
<comment type="cofactor">
    <cofactor evidence="7">
        <name>heme</name>
        <dbReference type="ChEBI" id="CHEBI:30413"/>
    </cofactor>
</comment>
<keyword evidence="4 7" id="KW-0479">Metal-binding</keyword>
<dbReference type="InterPro" id="IPR024168">
    <property type="entry name" value="Catalase_SrpA-type_pred"/>
</dbReference>
<keyword evidence="10" id="KW-0812">Transmembrane</keyword>
<keyword evidence="2 7" id="KW-0575">Peroxidase</keyword>
<gene>
    <name evidence="12" type="ORF">SA3R_18100</name>
</gene>
<dbReference type="GO" id="GO:0020037">
    <property type="term" value="F:heme binding"/>
    <property type="evidence" value="ECO:0007669"/>
    <property type="project" value="InterPro"/>
</dbReference>
<comment type="function">
    <text evidence="7">Has an organic peroxide-dependent peroxidase activity.</text>
</comment>
<dbReference type="InterPro" id="IPR018028">
    <property type="entry name" value="Catalase"/>
</dbReference>
<dbReference type="PANTHER" id="PTHR11465">
    <property type="entry name" value="CATALASE"/>
    <property type="match status" value="1"/>
</dbReference>
<dbReference type="Gene3D" id="2.40.180.10">
    <property type="entry name" value="Catalase core domain"/>
    <property type="match status" value="1"/>
</dbReference>
<dbReference type="Pfam" id="PF00199">
    <property type="entry name" value="Catalase"/>
    <property type="match status" value="1"/>
</dbReference>
<dbReference type="GO" id="GO:0005737">
    <property type="term" value="C:cytoplasm"/>
    <property type="evidence" value="ECO:0007669"/>
    <property type="project" value="TreeGrafter"/>
</dbReference>
<dbReference type="PROSITE" id="PS51402">
    <property type="entry name" value="CATALASE_3"/>
    <property type="match status" value="1"/>
</dbReference>
<evidence type="ECO:0000256" key="5">
    <source>
        <dbReference type="ARBA" id="ARBA00023002"/>
    </source>
</evidence>
<keyword evidence="5 7" id="KW-0560">Oxidoreductase</keyword>
<dbReference type="SMART" id="SM01060">
    <property type="entry name" value="Catalase"/>
    <property type="match status" value="1"/>
</dbReference>